<evidence type="ECO:0000256" key="2">
    <source>
        <dbReference type="ARBA" id="ARBA00022448"/>
    </source>
</evidence>
<dbReference type="OrthoDB" id="442352at2759"/>
<sequence length="145" mass="15422">MTVLDLLPLSTTALVCLFCYLFFGILTVQQFRNAIPGSILLTIAGAFGVARALTVTGLADRLASSLLRCFSWMGGSGAAGIGFKGPLYALMVGASSDFSTPIGYQTNLMVSGPGGYRFLDYTRFGLPLQIIVAFITIPICVKYFA</sequence>
<reference evidence="8" key="1">
    <citation type="journal article" date="2016" name="Nat. Commun.">
        <title>The Gonium pectorale genome demonstrates co-option of cell cycle regulation during the evolution of multicellularity.</title>
        <authorList>
            <person name="Hanschen E.R."/>
            <person name="Marriage T.N."/>
            <person name="Ferris P.J."/>
            <person name="Hamaji T."/>
            <person name="Toyoda A."/>
            <person name="Fujiyama A."/>
            <person name="Neme R."/>
            <person name="Noguchi H."/>
            <person name="Minakuchi Y."/>
            <person name="Suzuki M."/>
            <person name="Kawai-Toyooka H."/>
            <person name="Smith D.R."/>
            <person name="Sparks H."/>
            <person name="Anderson J."/>
            <person name="Bakaric R."/>
            <person name="Luria V."/>
            <person name="Karger A."/>
            <person name="Kirschner M.W."/>
            <person name="Durand P.M."/>
            <person name="Michod R.E."/>
            <person name="Nozaki H."/>
            <person name="Olson B.J."/>
        </authorList>
    </citation>
    <scope>NUCLEOTIDE SEQUENCE [LARGE SCALE GENOMIC DNA]</scope>
    <source>
        <strain evidence="8">NIES-2863</strain>
    </source>
</reference>
<gene>
    <name evidence="7" type="ORF">GPECTOR_2g1117</name>
</gene>
<evidence type="ECO:0000256" key="1">
    <source>
        <dbReference type="ARBA" id="ARBA00004141"/>
    </source>
</evidence>
<comment type="caution">
    <text evidence="7">The sequence shown here is derived from an EMBL/GenBank/DDBJ whole genome shotgun (WGS) entry which is preliminary data.</text>
</comment>
<dbReference type="AlphaFoldDB" id="A0A150H127"/>
<dbReference type="PROSITE" id="PS01271">
    <property type="entry name" value="NA_SULFATE"/>
    <property type="match status" value="1"/>
</dbReference>
<keyword evidence="8" id="KW-1185">Reference proteome</keyword>
<feature type="transmembrane region" description="Helical" evidence="6">
    <location>
        <begin position="38"/>
        <end position="58"/>
    </location>
</feature>
<keyword evidence="2" id="KW-0813">Transport</keyword>
<keyword evidence="3 6" id="KW-0812">Transmembrane</keyword>
<dbReference type="Proteomes" id="UP000075714">
    <property type="component" value="Unassembled WGS sequence"/>
</dbReference>
<evidence type="ECO:0000256" key="3">
    <source>
        <dbReference type="ARBA" id="ARBA00022692"/>
    </source>
</evidence>
<feature type="transmembrane region" description="Helical" evidence="6">
    <location>
        <begin position="6"/>
        <end position="26"/>
    </location>
</feature>
<evidence type="ECO:0008006" key="9">
    <source>
        <dbReference type="Google" id="ProtNLM"/>
    </source>
</evidence>
<keyword evidence="5 6" id="KW-0472">Membrane</keyword>
<dbReference type="GO" id="GO:0005886">
    <property type="term" value="C:plasma membrane"/>
    <property type="evidence" value="ECO:0007669"/>
    <property type="project" value="TreeGrafter"/>
</dbReference>
<dbReference type="STRING" id="33097.A0A150H127"/>
<name>A0A150H127_GONPE</name>
<evidence type="ECO:0000313" key="8">
    <source>
        <dbReference type="Proteomes" id="UP000075714"/>
    </source>
</evidence>
<organism evidence="7 8">
    <name type="scientific">Gonium pectorale</name>
    <name type="common">Green alga</name>
    <dbReference type="NCBI Taxonomy" id="33097"/>
    <lineage>
        <taxon>Eukaryota</taxon>
        <taxon>Viridiplantae</taxon>
        <taxon>Chlorophyta</taxon>
        <taxon>core chlorophytes</taxon>
        <taxon>Chlorophyceae</taxon>
        <taxon>CS clade</taxon>
        <taxon>Chlamydomonadales</taxon>
        <taxon>Volvocaceae</taxon>
        <taxon>Gonium</taxon>
    </lineage>
</organism>
<dbReference type="PANTHER" id="PTHR43652:SF2">
    <property type="entry name" value="BASIC AMINO ACID ANTIPORTER YFCC-RELATED"/>
    <property type="match status" value="1"/>
</dbReference>
<accession>A0A150H127</accession>
<evidence type="ECO:0000256" key="6">
    <source>
        <dbReference type="SAM" id="Phobius"/>
    </source>
</evidence>
<dbReference type="InterPro" id="IPR051679">
    <property type="entry name" value="DASS-Related_Transporters"/>
</dbReference>
<proteinExistence type="predicted"/>
<dbReference type="InterPro" id="IPR031312">
    <property type="entry name" value="Na/sul_symport_CS"/>
</dbReference>
<dbReference type="EMBL" id="LSYV01000003">
    <property type="protein sequence ID" value="KXZ55568.1"/>
    <property type="molecule type" value="Genomic_DNA"/>
</dbReference>
<evidence type="ECO:0000256" key="4">
    <source>
        <dbReference type="ARBA" id="ARBA00022989"/>
    </source>
</evidence>
<dbReference type="PANTHER" id="PTHR43652">
    <property type="entry name" value="BASIC AMINO ACID ANTIPORTER YFCC-RELATED"/>
    <property type="match status" value="1"/>
</dbReference>
<evidence type="ECO:0000256" key="5">
    <source>
        <dbReference type="ARBA" id="ARBA00023136"/>
    </source>
</evidence>
<comment type="subcellular location">
    <subcellularLocation>
        <location evidence="1">Membrane</location>
        <topology evidence="1">Multi-pass membrane protein</topology>
    </subcellularLocation>
</comment>
<keyword evidence="4 6" id="KW-1133">Transmembrane helix</keyword>
<protein>
    <recommendedName>
        <fullName evidence="9">Citrate transporter-like domain-containing protein</fullName>
    </recommendedName>
</protein>
<feature type="transmembrane region" description="Helical" evidence="6">
    <location>
        <begin position="124"/>
        <end position="144"/>
    </location>
</feature>
<evidence type="ECO:0000313" key="7">
    <source>
        <dbReference type="EMBL" id="KXZ55568.1"/>
    </source>
</evidence>